<dbReference type="EMBL" id="BTPD01000001">
    <property type="protein sequence ID" value="GMQ27808.1"/>
    <property type="molecule type" value="Genomic_DNA"/>
</dbReference>
<dbReference type="Proteomes" id="UP001338309">
    <property type="component" value="Unassembled WGS sequence"/>
</dbReference>
<evidence type="ECO:0000313" key="3">
    <source>
        <dbReference type="Proteomes" id="UP001338309"/>
    </source>
</evidence>
<evidence type="ECO:0000313" key="2">
    <source>
        <dbReference type="EMBL" id="GMQ27808.1"/>
    </source>
</evidence>
<keyword evidence="3" id="KW-1185">Reference proteome</keyword>
<organism evidence="2 3">
    <name type="scientific">Algoriphagus confluentis</name>
    <dbReference type="NCBI Taxonomy" id="1697556"/>
    <lineage>
        <taxon>Bacteria</taxon>
        <taxon>Pseudomonadati</taxon>
        <taxon>Bacteroidota</taxon>
        <taxon>Cytophagia</taxon>
        <taxon>Cytophagales</taxon>
        <taxon>Cyclobacteriaceae</taxon>
        <taxon>Algoriphagus</taxon>
    </lineage>
</organism>
<dbReference type="RefSeq" id="WP_338222608.1">
    <property type="nucleotide sequence ID" value="NZ_BTPD01000001.1"/>
</dbReference>
<accession>A0ABQ6PIR7</accession>
<keyword evidence="1" id="KW-0732">Signal</keyword>
<sequence>MFKKTVFILSASLMMCLPLFAQEKTPGVRAKLLLEGGLEFGGDELLQVFFTNGEDQVMRAGQGGFLSVGGQLDFPKIKHLMLRGGIGWKYNTTAADDANIRFTRLPMYLMPFYKINENFRLGAGITTHQAVRFKGDGFVPDADMESNLGARVEFGYKWVALTYTSIKYTLPNSEVLSGSSVGLVLSFTIPGS</sequence>
<protein>
    <recommendedName>
        <fullName evidence="4">Outer membrane protein beta-barrel domain-containing protein</fullName>
    </recommendedName>
</protein>
<comment type="caution">
    <text evidence="2">The sequence shown here is derived from an EMBL/GenBank/DDBJ whole genome shotgun (WGS) entry which is preliminary data.</text>
</comment>
<feature type="signal peptide" evidence="1">
    <location>
        <begin position="1"/>
        <end position="21"/>
    </location>
</feature>
<evidence type="ECO:0000256" key="1">
    <source>
        <dbReference type="SAM" id="SignalP"/>
    </source>
</evidence>
<name>A0ABQ6PIR7_9BACT</name>
<evidence type="ECO:0008006" key="4">
    <source>
        <dbReference type="Google" id="ProtNLM"/>
    </source>
</evidence>
<reference evidence="2 3" key="1">
    <citation type="submission" date="2023-08" db="EMBL/GenBank/DDBJ databases">
        <title>Draft genome sequence of Algoriphagus confluentis.</title>
        <authorList>
            <person name="Takatani N."/>
            <person name="Hosokawa M."/>
            <person name="Sawabe T."/>
        </authorList>
    </citation>
    <scope>NUCLEOTIDE SEQUENCE [LARGE SCALE GENOMIC DNA]</scope>
    <source>
        <strain evidence="2 3">NBRC 111222</strain>
    </source>
</reference>
<gene>
    <name evidence="2" type="ORF">Aconfl_04500</name>
</gene>
<feature type="chain" id="PRO_5046809676" description="Outer membrane protein beta-barrel domain-containing protein" evidence="1">
    <location>
        <begin position="22"/>
        <end position="192"/>
    </location>
</feature>
<proteinExistence type="predicted"/>